<evidence type="ECO:0000313" key="16">
    <source>
        <dbReference type="EMBL" id="WCR02452.1"/>
    </source>
</evidence>
<dbReference type="InterPro" id="IPR003593">
    <property type="entry name" value="AAA+_ATPase"/>
</dbReference>
<keyword evidence="18" id="KW-1185">Reference proteome</keyword>
<dbReference type="PROSITE" id="PS51903">
    <property type="entry name" value="CLP_R"/>
    <property type="match status" value="1"/>
</dbReference>
<keyword evidence="6 12" id="KW-0067">ATP-binding</keyword>
<dbReference type="GO" id="GO:0005524">
    <property type="term" value="F:ATP binding"/>
    <property type="evidence" value="ECO:0007669"/>
    <property type="project" value="UniProtKB-UniRule"/>
</dbReference>
<comment type="subunit">
    <text evidence="10">Homohexamer. The oligomerization is ATP-dependent.</text>
</comment>
<evidence type="ECO:0000256" key="4">
    <source>
        <dbReference type="ARBA" id="ARBA00022737"/>
    </source>
</evidence>
<keyword evidence="13" id="KW-0963">Cytoplasm</keyword>
<reference evidence="15 17" key="1">
    <citation type="submission" date="2017-01" db="EMBL/GenBank/DDBJ databases">
        <authorList>
            <person name="Varghese N."/>
            <person name="Submissions S."/>
        </authorList>
    </citation>
    <scope>NUCLEOTIDE SEQUENCE [LARGE SCALE GENOMIC DNA]</scope>
    <source>
        <strain evidence="15 17">DSM 18447</strain>
    </source>
</reference>
<feature type="coiled-coil region" evidence="13">
    <location>
        <begin position="412"/>
        <end position="499"/>
    </location>
</feature>
<dbReference type="InterPro" id="IPR018368">
    <property type="entry name" value="ClpA/B_CS1"/>
</dbReference>
<dbReference type="InterPro" id="IPR041546">
    <property type="entry name" value="ClpA/ClpB_AAA_lid"/>
</dbReference>
<evidence type="ECO:0000259" key="14">
    <source>
        <dbReference type="PROSITE" id="PS51903"/>
    </source>
</evidence>
<dbReference type="GO" id="GO:0016887">
    <property type="term" value="F:ATP hydrolysis activity"/>
    <property type="evidence" value="ECO:0007669"/>
    <property type="project" value="InterPro"/>
</dbReference>
<dbReference type="InterPro" id="IPR036628">
    <property type="entry name" value="Clp_N_dom_sf"/>
</dbReference>
<gene>
    <name evidence="13 16" type="primary">clpB</name>
    <name evidence="16" type="ORF">JHX88_16505</name>
    <name evidence="15" type="ORF">SAMN05421772_10472</name>
</gene>
<dbReference type="EMBL" id="CP067140">
    <property type="protein sequence ID" value="WCR02452.1"/>
    <property type="molecule type" value="Genomic_DNA"/>
</dbReference>
<dbReference type="InterPro" id="IPR003959">
    <property type="entry name" value="ATPase_AAA_core"/>
</dbReference>
<dbReference type="GO" id="GO:0005737">
    <property type="term" value="C:cytoplasm"/>
    <property type="evidence" value="ECO:0007669"/>
    <property type="project" value="UniProtKB-SubCell"/>
</dbReference>
<dbReference type="PRINTS" id="PR00300">
    <property type="entry name" value="CLPPROTEASEA"/>
</dbReference>
<dbReference type="InterPro" id="IPR004176">
    <property type="entry name" value="Clp_R_N"/>
</dbReference>
<evidence type="ECO:0000256" key="3">
    <source>
        <dbReference type="ARBA" id="ARBA00017574"/>
    </source>
</evidence>
<dbReference type="Pfam" id="PF17871">
    <property type="entry name" value="AAA_lid_9"/>
    <property type="match status" value="1"/>
</dbReference>
<name>A0AA45W3F2_9RHOB</name>
<keyword evidence="5 12" id="KW-0547">Nucleotide-binding</keyword>
<evidence type="ECO:0000256" key="1">
    <source>
        <dbReference type="ARBA" id="ARBA00004496"/>
    </source>
</evidence>
<evidence type="ECO:0000256" key="5">
    <source>
        <dbReference type="ARBA" id="ARBA00022741"/>
    </source>
</evidence>
<keyword evidence="15" id="KW-0645">Protease</keyword>
<evidence type="ECO:0000313" key="15">
    <source>
        <dbReference type="EMBL" id="SIS75896.1"/>
    </source>
</evidence>
<comment type="function">
    <text evidence="9">Part of a stress-induced multi-chaperone system, it is involved in the recovery of the cell from heat-induced damage, in cooperation with DnaK, DnaJ and GrpE. Acts before DnaK, in the processing of protein aggregates. Protein binding stimulates the ATPase activity; ATP hydrolysis unfolds the denatured protein aggregates, which probably helps expose new hydrophobic binding sites on the surface of ClpB-bound aggregates, contributing to the solubilization and refolding of denatured protein aggregates by DnaK.</text>
</comment>
<evidence type="ECO:0000313" key="17">
    <source>
        <dbReference type="Proteomes" id="UP000186216"/>
    </source>
</evidence>
<keyword evidence="4 11" id="KW-0677">Repeat</keyword>
<evidence type="ECO:0000256" key="11">
    <source>
        <dbReference type="PROSITE-ProRule" id="PRU01251"/>
    </source>
</evidence>
<dbReference type="CDD" id="cd19499">
    <property type="entry name" value="RecA-like_ClpB_Hsp104-like"/>
    <property type="match status" value="1"/>
</dbReference>
<dbReference type="Pfam" id="PF10431">
    <property type="entry name" value="ClpB_D2-small"/>
    <property type="match status" value="1"/>
</dbReference>
<keyword evidence="13" id="KW-0346">Stress response</keyword>
<evidence type="ECO:0000256" key="2">
    <source>
        <dbReference type="ARBA" id="ARBA00008675"/>
    </source>
</evidence>
<evidence type="ECO:0000256" key="8">
    <source>
        <dbReference type="ARBA" id="ARBA00023186"/>
    </source>
</evidence>
<dbReference type="InterPro" id="IPR027417">
    <property type="entry name" value="P-loop_NTPase"/>
</dbReference>
<comment type="similarity">
    <text evidence="2 12">Belongs to the ClpA/ClpB family.</text>
</comment>
<organism evidence="15 17">
    <name type="scientific">Paracoccus saliphilus</name>
    <dbReference type="NCBI Taxonomy" id="405559"/>
    <lineage>
        <taxon>Bacteria</taxon>
        <taxon>Pseudomonadati</taxon>
        <taxon>Pseudomonadota</taxon>
        <taxon>Alphaproteobacteria</taxon>
        <taxon>Rhodobacterales</taxon>
        <taxon>Paracoccaceae</taxon>
        <taxon>Paracoccus</taxon>
    </lineage>
</organism>
<dbReference type="PANTHER" id="PTHR11638:SF18">
    <property type="entry name" value="HEAT SHOCK PROTEIN 104"/>
    <property type="match status" value="1"/>
</dbReference>
<dbReference type="NCBIfam" id="TIGR03346">
    <property type="entry name" value="chaperone_ClpB"/>
    <property type="match status" value="1"/>
</dbReference>
<dbReference type="InterPro" id="IPR050130">
    <property type="entry name" value="ClpA_ClpB"/>
</dbReference>
<dbReference type="GO" id="GO:0034605">
    <property type="term" value="P:cellular response to heat"/>
    <property type="evidence" value="ECO:0007669"/>
    <property type="project" value="TreeGrafter"/>
</dbReference>
<dbReference type="SMART" id="SM01086">
    <property type="entry name" value="ClpB_D2-small"/>
    <property type="match status" value="1"/>
</dbReference>
<reference evidence="16 18" key="2">
    <citation type="submission" date="2021-01" db="EMBL/GenBank/DDBJ databases">
        <title>Biogeographic distribution of Paracoccus.</title>
        <authorList>
            <person name="Hollensteiner J."/>
            <person name="Leineberger J."/>
            <person name="Brinkhoff T."/>
            <person name="Daniel R."/>
        </authorList>
    </citation>
    <scope>NUCLEOTIDE SEQUENCE [LARGE SCALE GENOMIC DNA]</scope>
    <source>
        <strain evidence="16 18">DSM 18447</strain>
    </source>
</reference>
<evidence type="ECO:0000256" key="10">
    <source>
        <dbReference type="ARBA" id="ARBA00026057"/>
    </source>
</evidence>
<evidence type="ECO:0000256" key="9">
    <source>
        <dbReference type="ARBA" id="ARBA00025613"/>
    </source>
</evidence>
<proteinExistence type="inferred from homology"/>
<dbReference type="InterPro" id="IPR017730">
    <property type="entry name" value="Chaperonin_ClpB"/>
</dbReference>
<dbReference type="Gene3D" id="1.10.1780.10">
    <property type="entry name" value="Clp, N-terminal domain"/>
    <property type="match status" value="1"/>
</dbReference>
<keyword evidence="8 12" id="KW-0143">Chaperone</keyword>
<dbReference type="PROSITE" id="PS00871">
    <property type="entry name" value="CLPAB_2"/>
    <property type="match status" value="1"/>
</dbReference>
<evidence type="ECO:0000256" key="12">
    <source>
        <dbReference type="RuleBase" id="RU004432"/>
    </source>
</evidence>
<dbReference type="SMART" id="SM00382">
    <property type="entry name" value="AAA"/>
    <property type="match status" value="2"/>
</dbReference>
<dbReference type="GO" id="GO:0042026">
    <property type="term" value="P:protein refolding"/>
    <property type="evidence" value="ECO:0007669"/>
    <property type="project" value="UniProtKB-UniRule"/>
</dbReference>
<dbReference type="FunFam" id="1.10.8.60:FF:000017">
    <property type="entry name" value="ATP-dependent chaperone ClpB"/>
    <property type="match status" value="1"/>
</dbReference>
<dbReference type="FunFam" id="3.40.50.300:FF:000120">
    <property type="entry name" value="ATP-dependent chaperone ClpB"/>
    <property type="match status" value="1"/>
</dbReference>
<dbReference type="InterPro" id="IPR001270">
    <property type="entry name" value="ClpA/B"/>
</dbReference>
<dbReference type="GO" id="GO:0006508">
    <property type="term" value="P:proteolysis"/>
    <property type="evidence" value="ECO:0007669"/>
    <property type="project" value="UniProtKB-KW"/>
</dbReference>
<evidence type="ECO:0000256" key="6">
    <source>
        <dbReference type="ARBA" id="ARBA00022840"/>
    </source>
</evidence>
<dbReference type="Gene3D" id="1.10.8.60">
    <property type="match status" value="1"/>
</dbReference>
<protein>
    <recommendedName>
        <fullName evidence="3 13">Chaperone protein ClpB</fullName>
    </recommendedName>
</protein>
<dbReference type="Pfam" id="PF07724">
    <property type="entry name" value="AAA_2"/>
    <property type="match status" value="1"/>
</dbReference>
<dbReference type="GO" id="GO:0008233">
    <property type="term" value="F:peptidase activity"/>
    <property type="evidence" value="ECO:0007669"/>
    <property type="project" value="UniProtKB-KW"/>
</dbReference>
<dbReference type="Pfam" id="PF02861">
    <property type="entry name" value="Clp_N"/>
    <property type="match status" value="1"/>
</dbReference>
<evidence type="ECO:0000256" key="13">
    <source>
        <dbReference type="RuleBase" id="RU362034"/>
    </source>
</evidence>
<keyword evidence="15" id="KW-0378">Hydrolase</keyword>
<evidence type="ECO:0000256" key="7">
    <source>
        <dbReference type="ARBA" id="ARBA00023054"/>
    </source>
</evidence>
<evidence type="ECO:0000313" key="18">
    <source>
        <dbReference type="Proteomes" id="UP001215549"/>
    </source>
</evidence>
<dbReference type="Gene3D" id="3.40.50.300">
    <property type="entry name" value="P-loop containing nucleotide triphosphate hydrolases"/>
    <property type="match status" value="3"/>
</dbReference>
<dbReference type="PROSITE" id="PS00870">
    <property type="entry name" value="CLPAB_1"/>
    <property type="match status" value="1"/>
</dbReference>
<dbReference type="FunFam" id="3.40.50.300:FF:000025">
    <property type="entry name" value="ATP-dependent Clp protease subunit"/>
    <property type="match status" value="1"/>
</dbReference>
<sequence length="879" mass="96771">MDMEKFTERSRGFLQAAQTIAIREENQRVVPEHLLKALMDDDQGLASNLINRAGGEAKRVAEAVDQAVAKLPRVSGADGQVYVDPSMVRVLDEAEKIAKKAGDSFVPAERILMALAVVNTRAKDALEAGAVTAQKLNSAINDLRKGRTADSASAEDGYEALKKYARDLTEAAEQGKIDPIIGRDEEIRRAMQVLSRRTKNNPVLIGEPGVGKTAIAEGLALRIIDGDVPESLRDKRLMALDMGALIAGSKYRGEFEERLKSILKEIEAAAGEIVLFIDELHTLVGAGKTDGAMDAANLIKPALARGELHCVGATTLDEYRKYIEKDAALARRFQPVMVEEPTVEDTISILRGIKEKYELHHGVRISDAALVAAAQLSNRYITDRFLPDKAIDLVDEAASRLRMEVDSKPEELDALDRQILQMQIEAEALKKEEDSASRDRLERLEKELSNLQERSAEMTARWQAERDKLEGARGLKEQLDRARAELDQAKREGNLARAGELSYGIIPGLEKQLSESETQEANGPMVEEAVLPEQIAGVVERWTGIPTARMLEGEREKLLKMEDVLTGRVIGQSEAVIAVSNAVRRARTGLNDENRPLGSFLFLGPTGVGKTELTKALADYLFDDDQAMVRIDMSEFMEKHSVARLIGAPPGYVGYDEGGVLTEAVRRRPYQVILFDEVEKAHPDVFNVLLQVLDDGKLTDGQGRTVDFKQTLIILTSNLGSQALSTLPEEADSSDARAQVMDAVRVHFRPEFLNRLDEIIIFRRLTRENMDGIVKIQLQRLDERLAGRKISLDLNEDARKWLADQGYDPVFGARPLKRVIQRALQDPLAELLLSGEVQDGQTVHVGAGEDGLLVGSRVGQAGQKLGAIGEGPKPDATLH</sequence>
<dbReference type="AlphaFoldDB" id="A0AA45W3F2"/>
<dbReference type="Proteomes" id="UP000186216">
    <property type="component" value="Unassembled WGS sequence"/>
</dbReference>
<accession>A0AA45W3F2</accession>
<dbReference type="Proteomes" id="UP001215549">
    <property type="component" value="Chromosome"/>
</dbReference>
<dbReference type="InterPro" id="IPR019489">
    <property type="entry name" value="Clp_ATPase_C"/>
</dbReference>
<feature type="domain" description="Clp R" evidence="14">
    <location>
        <begin position="3"/>
        <end position="146"/>
    </location>
</feature>
<comment type="subcellular location">
    <subcellularLocation>
        <location evidence="1 13">Cytoplasm</location>
    </subcellularLocation>
</comment>
<dbReference type="EMBL" id="FTOU01000004">
    <property type="protein sequence ID" value="SIS75896.1"/>
    <property type="molecule type" value="Genomic_DNA"/>
</dbReference>
<dbReference type="CDD" id="cd00009">
    <property type="entry name" value="AAA"/>
    <property type="match status" value="1"/>
</dbReference>
<keyword evidence="7 13" id="KW-0175">Coiled coil</keyword>
<dbReference type="FunFam" id="3.40.50.300:FF:000010">
    <property type="entry name" value="Chaperone clpB 1, putative"/>
    <property type="match status" value="1"/>
</dbReference>
<dbReference type="SUPFAM" id="SSF81923">
    <property type="entry name" value="Double Clp-N motif"/>
    <property type="match status" value="1"/>
</dbReference>
<dbReference type="SUPFAM" id="SSF52540">
    <property type="entry name" value="P-loop containing nucleoside triphosphate hydrolases"/>
    <property type="match status" value="2"/>
</dbReference>
<dbReference type="PANTHER" id="PTHR11638">
    <property type="entry name" value="ATP-DEPENDENT CLP PROTEASE"/>
    <property type="match status" value="1"/>
</dbReference>
<comment type="subunit">
    <text evidence="13">Homohexamer; The oligomerization is ATP-dependent.</text>
</comment>
<dbReference type="Pfam" id="PF00004">
    <property type="entry name" value="AAA"/>
    <property type="match status" value="1"/>
</dbReference>
<dbReference type="RefSeq" id="WP_076524695.1">
    <property type="nucleotide sequence ID" value="NZ_CP067140.1"/>
</dbReference>
<dbReference type="InterPro" id="IPR028299">
    <property type="entry name" value="ClpA/B_CS2"/>
</dbReference>